<dbReference type="InterPro" id="IPR010802">
    <property type="entry name" value="DUF1400"/>
</dbReference>
<dbReference type="Pfam" id="PF07176">
    <property type="entry name" value="DUF1400"/>
    <property type="match status" value="1"/>
</dbReference>
<evidence type="ECO:0000313" key="2">
    <source>
        <dbReference type="EMBL" id="PSI02534.1"/>
    </source>
</evidence>
<keyword evidence="3" id="KW-1185">Reference proteome</keyword>
<dbReference type="GO" id="GO:0016787">
    <property type="term" value="F:hydrolase activity"/>
    <property type="evidence" value="ECO:0007669"/>
    <property type="project" value="UniProtKB-KW"/>
</dbReference>
<dbReference type="EMBL" id="PXVC01000005">
    <property type="protein sequence ID" value="PSI02534.1"/>
    <property type="molecule type" value="Genomic_DNA"/>
</dbReference>
<evidence type="ECO:0000313" key="3">
    <source>
        <dbReference type="Proteomes" id="UP000240206"/>
    </source>
</evidence>
<sequence length="172" mass="18538">MIFPAAVLHIPPVLATENIVFVSGAFRRTIFVSDLESFVKTGVPVGLLADLLKFSKQNPKTVQGMLKTELPLPVVLTSRLLYTRIGEAILTRATAVVHPLRAPQVGIPALRSALVLGVAENNGKLSPISFLRAYPAEEMAVDIPQLLGLLKKASSISELVRFFSDAPLDGLK</sequence>
<proteinExistence type="predicted"/>
<accession>A0A2P7EH37</accession>
<keyword evidence="2" id="KW-0378">Hydrolase</keyword>
<protein>
    <submittedName>
        <fullName evidence="2">Alpha/beta hydrolase</fullName>
    </submittedName>
</protein>
<name>A0A2P7EH37_9SYNE</name>
<dbReference type="AlphaFoldDB" id="A0A2P7EH37"/>
<reference evidence="3" key="1">
    <citation type="submission" date="2018-03" db="EMBL/GenBank/DDBJ databases">
        <title>Ecological and genomic features of two cosmopolitan and abundant freshwater picocyanobacteria.</title>
        <authorList>
            <person name="Cabello-Yeves P.J."/>
            <person name="Picazo A."/>
            <person name="Camacho A."/>
            <person name="Callieri C."/>
            <person name="Rosselli R."/>
            <person name="Roda-Garcia J."/>
            <person name="Coutinho F.H."/>
            <person name="Rodriguez-Valera F."/>
        </authorList>
    </citation>
    <scope>NUCLEOTIDE SEQUENCE [LARGE SCALE GENOMIC DNA]</scope>
    <source>
        <strain evidence="3">Tous</strain>
    </source>
</reference>
<organism evidence="2 3">
    <name type="scientific">Synechococcus lacustris str. Tous</name>
    <dbReference type="NCBI Taxonomy" id="1910958"/>
    <lineage>
        <taxon>Bacteria</taxon>
        <taxon>Bacillati</taxon>
        <taxon>Cyanobacteriota</taxon>
        <taxon>Cyanophyceae</taxon>
        <taxon>Synechococcales</taxon>
        <taxon>Synechococcaceae</taxon>
        <taxon>Synechococcus</taxon>
    </lineage>
</organism>
<dbReference type="Proteomes" id="UP000240206">
    <property type="component" value="Unassembled WGS sequence"/>
</dbReference>
<feature type="domain" description="DUF1400" evidence="1">
    <location>
        <begin position="15"/>
        <end position="142"/>
    </location>
</feature>
<evidence type="ECO:0000259" key="1">
    <source>
        <dbReference type="Pfam" id="PF07176"/>
    </source>
</evidence>
<comment type="caution">
    <text evidence="2">The sequence shown here is derived from an EMBL/GenBank/DDBJ whole genome shotgun (WGS) entry which is preliminary data.</text>
</comment>
<gene>
    <name evidence="2" type="ORF">C7K08_02580</name>
</gene>